<keyword evidence="3" id="KW-1003">Cell membrane</keyword>
<evidence type="ECO:0000313" key="11">
    <source>
        <dbReference type="Proteomes" id="UP001596143"/>
    </source>
</evidence>
<evidence type="ECO:0000256" key="1">
    <source>
        <dbReference type="ARBA" id="ARBA00004651"/>
    </source>
</evidence>
<dbReference type="Proteomes" id="UP001596143">
    <property type="component" value="Unassembled WGS sequence"/>
</dbReference>
<keyword evidence="11" id="KW-1185">Reference proteome</keyword>
<feature type="transmembrane region" description="Helical" evidence="8">
    <location>
        <begin position="91"/>
        <end position="110"/>
    </location>
</feature>
<evidence type="ECO:0000256" key="5">
    <source>
        <dbReference type="ARBA" id="ARBA00022970"/>
    </source>
</evidence>
<comment type="similarity">
    <text evidence="8">Belongs to the binding-protein-dependent transport system permease family.</text>
</comment>
<feature type="transmembrane region" description="Helical" evidence="8">
    <location>
        <begin position="20"/>
        <end position="43"/>
    </location>
</feature>
<feature type="domain" description="ABC transmembrane type-1" evidence="9">
    <location>
        <begin position="19"/>
        <end position="216"/>
    </location>
</feature>
<evidence type="ECO:0000313" key="10">
    <source>
        <dbReference type="EMBL" id="MFC5627322.1"/>
    </source>
</evidence>
<dbReference type="Gene3D" id="1.10.3720.10">
    <property type="entry name" value="MetI-like"/>
    <property type="match status" value="1"/>
</dbReference>
<dbReference type="SUPFAM" id="SSF161098">
    <property type="entry name" value="MetI-like"/>
    <property type="match status" value="1"/>
</dbReference>
<evidence type="ECO:0000256" key="3">
    <source>
        <dbReference type="ARBA" id="ARBA00022475"/>
    </source>
</evidence>
<keyword evidence="4 8" id="KW-0812">Transmembrane</keyword>
<evidence type="ECO:0000256" key="8">
    <source>
        <dbReference type="RuleBase" id="RU363032"/>
    </source>
</evidence>
<feature type="transmembrane region" description="Helical" evidence="8">
    <location>
        <begin position="168"/>
        <end position="191"/>
    </location>
</feature>
<reference evidence="11" key="1">
    <citation type="journal article" date="2019" name="Int. J. Syst. Evol. Microbiol.">
        <title>The Global Catalogue of Microorganisms (GCM) 10K type strain sequencing project: providing services to taxonomists for standard genome sequencing and annotation.</title>
        <authorList>
            <consortium name="The Broad Institute Genomics Platform"/>
            <consortium name="The Broad Institute Genome Sequencing Center for Infectious Disease"/>
            <person name="Wu L."/>
            <person name="Ma J."/>
        </authorList>
    </citation>
    <scope>NUCLEOTIDE SEQUENCE [LARGE SCALE GENOMIC DNA]</scope>
    <source>
        <strain evidence="11">CGMCC 1.15790</strain>
    </source>
</reference>
<evidence type="ECO:0000256" key="2">
    <source>
        <dbReference type="ARBA" id="ARBA00022448"/>
    </source>
</evidence>
<dbReference type="EMBL" id="JBHSPF010000002">
    <property type="protein sequence ID" value="MFC5627322.1"/>
    <property type="molecule type" value="Genomic_DNA"/>
</dbReference>
<proteinExistence type="inferred from homology"/>
<gene>
    <name evidence="10" type="ORF">ACFPTR_00215</name>
</gene>
<dbReference type="InterPro" id="IPR035906">
    <property type="entry name" value="MetI-like_sf"/>
</dbReference>
<evidence type="ECO:0000256" key="6">
    <source>
        <dbReference type="ARBA" id="ARBA00022989"/>
    </source>
</evidence>
<organism evidence="10 11">
    <name type="scientific">Aliibacillus thermotolerans</name>
    <dbReference type="NCBI Taxonomy" id="1834418"/>
    <lineage>
        <taxon>Bacteria</taxon>
        <taxon>Bacillati</taxon>
        <taxon>Bacillota</taxon>
        <taxon>Bacilli</taxon>
        <taxon>Bacillales</taxon>
        <taxon>Bacillaceae</taxon>
        <taxon>Aliibacillus</taxon>
    </lineage>
</organism>
<dbReference type="InterPro" id="IPR043429">
    <property type="entry name" value="ArtM/GltK/GlnP/TcyL/YhdX-like"/>
</dbReference>
<dbReference type="PANTHER" id="PTHR30614:SF0">
    <property type="entry name" value="L-CYSTINE TRANSPORT SYSTEM PERMEASE PROTEIN TCYL"/>
    <property type="match status" value="1"/>
</dbReference>
<comment type="caution">
    <text evidence="10">The sequence shown here is derived from an EMBL/GenBank/DDBJ whole genome shotgun (WGS) entry which is preliminary data.</text>
</comment>
<feature type="transmembrane region" description="Helical" evidence="8">
    <location>
        <begin position="64"/>
        <end position="85"/>
    </location>
</feature>
<evidence type="ECO:0000259" key="9">
    <source>
        <dbReference type="PROSITE" id="PS50928"/>
    </source>
</evidence>
<evidence type="ECO:0000256" key="4">
    <source>
        <dbReference type="ARBA" id="ARBA00022692"/>
    </source>
</evidence>
<keyword evidence="6 8" id="KW-1133">Transmembrane helix</keyword>
<dbReference type="PROSITE" id="PS50928">
    <property type="entry name" value="ABC_TM1"/>
    <property type="match status" value="1"/>
</dbReference>
<dbReference type="RefSeq" id="WP_270896845.1">
    <property type="nucleotide sequence ID" value="NZ_JBHSPF010000002.1"/>
</dbReference>
<feature type="transmembrane region" description="Helical" evidence="8">
    <location>
        <begin position="197"/>
        <end position="219"/>
    </location>
</feature>
<name>A0ABW0U1H7_9BACI</name>
<accession>A0ABW0U1H7</accession>
<protein>
    <submittedName>
        <fullName evidence="10">Amino acid ABC transporter permease</fullName>
    </submittedName>
</protein>
<keyword evidence="5" id="KW-0029">Amino-acid transport</keyword>
<dbReference type="InterPro" id="IPR010065">
    <property type="entry name" value="AA_ABC_transptr_permease_3TM"/>
</dbReference>
<evidence type="ECO:0000256" key="7">
    <source>
        <dbReference type="ARBA" id="ARBA00023136"/>
    </source>
</evidence>
<dbReference type="InterPro" id="IPR000515">
    <property type="entry name" value="MetI-like"/>
</dbReference>
<sequence length="232" mass="26043">MSFGLGDWISMIGQVMDRLPLTLALLFVSLFFAIVIGIIIAYIRLEKIPILHQLATIYLSFTRSTPLVVQLFLVYFGIPQLLLVFGIDINHWSRFVFVVITFSLHTGAYLSEVFRSSYLAVGKDQLEAAYSVGMTYLQALRRIMIPQAFRVALPNAGNHTIELLKDTALAFTIGMVDMMGQVLFIIGNNYGVGMFEIYVAIAIVYWVICIVIEAVISLIERSLMKKHASISH</sequence>
<keyword evidence="2 8" id="KW-0813">Transport</keyword>
<dbReference type="Pfam" id="PF00528">
    <property type="entry name" value="BPD_transp_1"/>
    <property type="match status" value="1"/>
</dbReference>
<dbReference type="CDD" id="cd06261">
    <property type="entry name" value="TM_PBP2"/>
    <property type="match status" value="1"/>
</dbReference>
<comment type="subcellular location">
    <subcellularLocation>
        <location evidence="1 8">Cell membrane</location>
        <topology evidence="1 8">Multi-pass membrane protein</topology>
    </subcellularLocation>
</comment>
<keyword evidence="7 8" id="KW-0472">Membrane</keyword>
<dbReference type="PANTHER" id="PTHR30614">
    <property type="entry name" value="MEMBRANE COMPONENT OF AMINO ACID ABC TRANSPORTER"/>
    <property type="match status" value="1"/>
</dbReference>
<dbReference type="NCBIfam" id="TIGR01726">
    <property type="entry name" value="HEQRo_perm_3TM"/>
    <property type="match status" value="1"/>
</dbReference>